<accession>A0A942UZE0</accession>
<organism evidence="1 2">
    <name type="scientific">Anaeromonas frigoriresistens</name>
    <dbReference type="NCBI Taxonomy" id="2683708"/>
    <lineage>
        <taxon>Bacteria</taxon>
        <taxon>Bacillati</taxon>
        <taxon>Bacillota</taxon>
        <taxon>Tissierellia</taxon>
        <taxon>Tissierellales</taxon>
        <taxon>Thermohalobacteraceae</taxon>
        <taxon>Anaeromonas</taxon>
    </lineage>
</organism>
<name>A0A942UZE0_9FIRM</name>
<keyword evidence="2" id="KW-1185">Reference proteome</keyword>
<proteinExistence type="predicted"/>
<dbReference type="AlphaFoldDB" id="A0A942UZE0"/>
<reference evidence="1" key="1">
    <citation type="submission" date="2019-12" db="EMBL/GenBank/DDBJ databases">
        <title>Clostridiaceae gen. nov. sp. nov., isolated from sediment in Xinjiang, China.</title>
        <authorList>
            <person name="Zhang R."/>
        </authorList>
    </citation>
    <scope>NUCLEOTIDE SEQUENCE</scope>
    <source>
        <strain evidence="1">D2Q-11</strain>
    </source>
</reference>
<dbReference type="RefSeq" id="WP_203367021.1">
    <property type="nucleotide sequence ID" value="NZ_WSFT01000040.1"/>
</dbReference>
<evidence type="ECO:0000313" key="1">
    <source>
        <dbReference type="EMBL" id="MBS4539101.1"/>
    </source>
</evidence>
<dbReference type="EMBL" id="WSFT01000040">
    <property type="protein sequence ID" value="MBS4539101.1"/>
    <property type="molecule type" value="Genomic_DNA"/>
</dbReference>
<dbReference type="Proteomes" id="UP000724672">
    <property type="component" value="Unassembled WGS sequence"/>
</dbReference>
<sequence length="118" mass="13964">MNISKDIVAKEYYKGLLELKETNNEITSRLYEKAIKIDESKFVNEYPLSTLGIVSYRTFWELLLELKIVENPFHCELTPSNEFENKLRNIIESLIYDRNTQYTVNDIVSIFKQYKISA</sequence>
<gene>
    <name evidence="1" type="ORF">GOQ27_11550</name>
</gene>
<comment type="caution">
    <text evidence="1">The sequence shown here is derived from an EMBL/GenBank/DDBJ whole genome shotgun (WGS) entry which is preliminary data.</text>
</comment>
<evidence type="ECO:0000313" key="2">
    <source>
        <dbReference type="Proteomes" id="UP000724672"/>
    </source>
</evidence>
<protein>
    <submittedName>
        <fullName evidence="1">Uncharacterized protein</fullName>
    </submittedName>
</protein>